<evidence type="ECO:0000313" key="1">
    <source>
        <dbReference type="EMBL" id="SHK84941.1"/>
    </source>
</evidence>
<dbReference type="AlphaFoldDB" id="A0A1M6VU51"/>
<dbReference type="Proteomes" id="UP000184263">
    <property type="component" value="Unassembled WGS sequence"/>
</dbReference>
<reference evidence="1 2" key="1">
    <citation type="submission" date="2016-11" db="EMBL/GenBank/DDBJ databases">
        <authorList>
            <person name="Jaros S."/>
            <person name="Januszkiewicz K."/>
            <person name="Wedrychowicz H."/>
        </authorList>
    </citation>
    <scope>NUCLEOTIDE SEQUENCE [LARGE SCALE GENOMIC DNA]</scope>
    <source>
        <strain evidence="1 2">HD4</strain>
    </source>
</reference>
<gene>
    <name evidence="1" type="ORF">SAMN05216582_12075</name>
</gene>
<evidence type="ECO:0000313" key="2">
    <source>
        <dbReference type="Proteomes" id="UP000184263"/>
    </source>
</evidence>
<accession>A0A1M6VU51</accession>
<organism evidence="1 2">
    <name type="scientific">Selenomonas ruminantium</name>
    <dbReference type="NCBI Taxonomy" id="971"/>
    <lineage>
        <taxon>Bacteria</taxon>
        <taxon>Bacillati</taxon>
        <taxon>Bacillota</taxon>
        <taxon>Negativicutes</taxon>
        <taxon>Selenomonadales</taxon>
        <taxon>Selenomonadaceae</taxon>
        <taxon>Selenomonas</taxon>
    </lineage>
</organism>
<dbReference type="EMBL" id="FRBC01000020">
    <property type="protein sequence ID" value="SHK84941.1"/>
    <property type="molecule type" value="Genomic_DNA"/>
</dbReference>
<proteinExistence type="predicted"/>
<sequence length="99" mass="11582">MLWGTIRCEGTLPGRGLLWRHKSEHFGWIEASLIPILKFLHVFRIFSKKVLTYAQDSCNIIQVADRYGNETAQQALIGRPLKNFRKLRKNFKKVLDKLI</sequence>
<name>A0A1M6VU51_SELRU</name>
<protein>
    <submittedName>
        <fullName evidence="1">Uncharacterized protein</fullName>
    </submittedName>
</protein>